<evidence type="ECO:0000313" key="2">
    <source>
        <dbReference type="EMBL" id="KAK0178064.1"/>
    </source>
</evidence>
<name>A0AA39FYA1_9HYME</name>
<gene>
    <name evidence="2" type="ORF">PV328_002045</name>
</gene>
<dbReference type="GO" id="GO:0005739">
    <property type="term" value="C:mitochondrion"/>
    <property type="evidence" value="ECO:0007669"/>
    <property type="project" value="TreeGrafter"/>
</dbReference>
<dbReference type="InterPro" id="IPR027417">
    <property type="entry name" value="P-loop_NTPase"/>
</dbReference>
<proteinExistence type="predicted"/>
<reference evidence="2" key="2">
    <citation type="submission" date="2023-03" db="EMBL/GenBank/DDBJ databases">
        <authorList>
            <person name="Inwood S.N."/>
            <person name="Skelly J.G."/>
            <person name="Guhlin J."/>
            <person name="Harrop T.W.R."/>
            <person name="Goldson S.G."/>
            <person name="Dearden P.K."/>
        </authorList>
    </citation>
    <scope>NUCLEOTIDE SEQUENCE</scope>
    <source>
        <strain evidence="2">Irish</strain>
        <tissue evidence="2">Whole body</tissue>
    </source>
</reference>
<dbReference type="AlphaFoldDB" id="A0AA39FYA1"/>
<dbReference type="FunFam" id="3.40.50.300:FF:001571">
    <property type="entry name" value="Deoxynucleoside kinase"/>
    <property type="match status" value="1"/>
</dbReference>
<dbReference type="EMBL" id="JAQQBS010000001">
    <property type="protein sequence ID" value="KAK0178064.1"/>
    <property type="molecule type" value="Genomic_DNA"/>
</dbReference>
<dbReference type="CDD" id="cd01673">
    <property type="entry name" value="dNK"/>
    <property type="match status" value="1"/>
</dbReference>
<accession>A0AA39FYA1</accession>
<dbReference type="InterPro" id="IPR050566">
    <property type="entry name" value="Deoxyribonucleoside_kinase"/>
</dbReference>
<dbReference type="InterPro" id="IPR031314">
    <property type="entry name" value="DNK_dom"/>
</dbReference>
<feature type="domain" description="Deoxynucleoside kinase" evidence="1">
    <location>
        <begin position="38"/>
        <end position="235"/>
    </location>
</feature>
<dbReference type="PANTHER" id="PTHR10513:SF24">
    <property type="entry name" value="THYMIDINE KINASE 2, MITOCHONDRIAL"/>
    <property type="match status" value="1"/>
</dbReference>
<protein>
    <recommendedName>
        <fullName evidence="1">Deoxynucleoside kinase domain-containing protein</fullName>
    </recommendedName>
</protein>
<evidence type="ECO:0000313" key="3">
    <source>
        <dbReference type="Proteomes" id="UP001168990"/>
    </source>
</evidence>
<sequence length="277" mass="32630">MYSRFFNRSVGAFKEQTSFKLLVKMSLPRKMEKRPFTVCIEGNIGSGKTTFLNNFKQFNNTLVLQEPVELWRNVDGVNLLDLMYRNPERYACLFQSYVQLTMLQRHTMKTSLPYKIMERSVYSARCFIENMRRTKLVHNVEATVLEKWYDWCVNNANIETDLIVYLRTSPKIVYDRMRARARKEEDCVSLKYLEEIHEIHENWLLHRTIFSVPAPVIVLDGDQSMADMFVEFELCKDSIFAKQVSLDKESWISREVSTINSPKKIMTGGSDYNNDYS</sequence>
<evidence type="ECO:0000259" key="1">
    <source>
        <dbReference type="Pfam" id="PF01712"/>
    </source>
</evidence>
<dbReference type="GO" id="GO:0019136">
    <property type="term" value="F:deoxynucleoside kinase activity"/>
    <property type="evidence" value="ECO:0007669"/>
    <property type="project" value="TreeGrafter"/>
</dbReference>
<dbReference type="PANTHER" id="PTHR10513">
    <property type="entry name" value="DEOXYNUCLEOSIDE KINASE"/>
    <property type="match status" value="1"/>
</dbReference>
<comment type="caution">
    <text evidence="2">The sequence shown here is derived from an EMBL/GenBank/DDBJ whole genome shotgun (WGS) entry which is preliminary data.</text>
</comment>
<reference evidence="2" key="1">
    <citation type="journal article" date="2023" name="bioRxiv">
        <title>Scaffold-level genome assemblies of two parasitoid biocontrol wasps reveal the parthenogenesis mechanism and an associated novel virus.</title>
        <authorList>
            <person name="Inwood S."/>
            <person name="Skelly J."/>
            <person name="Guhlin J."/>
            <person name="Harrop T."/>
            <person name="Goldson S."/>
            <person name="Dearden P."/>
        </authorList>
    </citation>
    <scope>NUCLEOTIDE SEQUENCE</scope>
    <source>
        <strain evidence="2">Irish</strain>
        <tissue evidence="2">Whole body</tissue>
    </source>
</reference>
<dbReference type="SUPFAM" id="SSF52540">
    <property type="entry name" value="P-loop containing nucleoside triphosphate hydrolases"/>
    <property type="match status" value="1"/>
</dbReference>
<organism evidence="2 3">
    <name type="scientific">Microctonus aethiopoides</name>
    <dbReference type="NCBI Taxonomy" id="144406"/>
    <lineage>
        <taxon>Eukaryota</taxon>
        <taxon>Metazoa</taxon>
        <taxon>Ecdysozoa</taxon>
        <taxon>Arthropoda</taxon>
        <taxon>Hexapoda</taxon>
        <taxon>Insecta</taxon>
        <taxon>Pterygota</taxon>
        <taxon>Neoptera</taxon>
        <taxon>Endopterygota</taxon>
        <taxon>Hymenoptera</taxon>
        <taxon>Apocrita</taxon>
        <taxon>Ichneumonoidea</taxon>
        <taxon>Braconidae</taxon>
        <taxon>Euphorinae</taxon>
        <taxon>Microctonus</taxon>
    </lineage>
</organism>
<dbReference type="Proteomes" id="UP001168990">
    <property type="component" value="Unassembled WGS sequence"/>
</dbReference>
<dbReference type="Gene3D" id="3.40.50.300">
    <property type="entry name" value="P-loop containing nucleotide triphosphate hydrolases"/>
    <property type="match status" value="1"/>
</dbReference>
<dbReference type="Pfam" id="PF01712">
    <property type="entry name" value="dNK"/>
    <property type="match status" value="1"/>
</dbReference>
<keyword evidence="3" id="KW-1185">Reference proteome</keyword>